<dbReference type="Gene3D" id="2.40.37.10">
    <property type="entry name" value="Lyase, Ornithine Decarboxylase, Chain A, domain 1"/>
    <property type="match status" value="1"/>
</dbReference>
<evidence type="ECO:0000313" key="15">
    <source>
        <dbReference type="EMBL" id="GAA2695703.1"/>
    </source>
</evidence>
<dbReference type="SUPFAM" id="SSF51419">
    <property type="entry name" value="PLP-binding barrel"/>
    <property type="match status" value="1"/>
</dbReference>
<feature type="modified residue" description="N6-(pyridoxal phosphate)lysine" evidence="11">
    <location>
        <position position="67"/>
    </location>
</feature>
<keyword evidence="4 12" id="KW-0067">ATP-binding</keyword>
<evidence type="ECO:0000256" key="13">
    <source>
        <dbReference type="SAM" id="MobiDB-lite"/>
    </source>
</evidence>
<evidence type="ECO:0000256" key="9">
    <source>
        <dbReference type="ARBA" id="ARBA00023316"/>
    </source>
</evidence>
<dbReference type="InterPro" id="IPR001608">
    <property type="entry name" value="Ala_racemase_N"/>
</dbReference>
<keyword evidence="10" id="KW-0963">Cytoplasm</keyword>
<sequence length="768" mass="81349">MTRQSSSRRTGPKGDPHDGSSAGEADALPEEEEGHRLSEAVIDLSAIAHNTRVLAAHSRGVVMAVVKADGFGHGAVQVARTALAHGATWLGAASTPETLELREAGITAPILAWMHLPNEDVTELLRRDVDVSAASPAHLAGIAACAEKAGIAGAVHLKVDTGLRRNGASATGWPHLLETAAELERQGLVRVRGVWSHLVHPDDPRHACVAQQADAFERAVEAARGNGLRPELLHLANSAAALAAPSTHYDLVRAGLGLYGIEPVRGERFGLRPAMTLRGRVIMSRRVDKGSGVSYGHEYVAERPTTLALVPLGFADGLPFGASRSAEIWVGGARRRVAGRVAMDQCVVDTGPEQVGIGEDAVVFGPGDNGEPTAAEWADWAGTIPHEILTGVGPRVPRRHLHAESAAAVPKDTRTRVVVLFGGPGGEHEVSCASAAGIVGNLDRSHYTVQPVRITRAREWVPGPLDFPEGAYTASDLTDVTPSRGMGAGDSLRAVLPHLASADAVVPALHGPFGEDGTVQGLLEAANVTYVGNGVSASTIAMDKDATKRILNSVGLPVADWALLRGMDSTLSEADRLRLGLPVFVKPARAGSSIGVTRVEAWEDLDAAVESARSWDTKVLVEEAIHGREIDIAVLEHPDGRLEAGPPLEIAVRGGQPFFDYEAKYEDKATSFTIPAQLDDRVATELQRMAVAVFEALNCSGLIRVDFFLRDGSRPVVNEVNTFPGFTAASQYPRIWAAAGLSYERLLDTLLRTAIARTSSLSAARDPR</sequence>
<dbReference type="Gene3D" id="3.20.20.10">
    <property type="entry name" value="Alanine racemase"/>
    <property type="match status" value="1"/>
</dbReference>
<evidence type="ECO:0000259" key="14">
    <source>
        <dbReference type="PROSITE" id="PS50975"/>
    </source>
</evidence>
<dbReference type="Pfam" id="PF07478">
    <property type="entry name" value="Dala_Dala_lig_C"/>
    <property type="match status" value="1"/>
</dbReference>
<evidence type="ECO:0000313" key="16">
    <source>
        <dbReference type="Proteomes" id="UP001499989"/>
    </source>
</evidence>
<dbReference type="PROSITE" id="PS50975">
    <property type="entry name" value="ATP_GRASP"/>
    <property type="match status" value="1"/>
</dbReference>
<keyword evidence="5 11" id="KW-0663">Pyridoxal phosphate</keyword>
<comment type="function">
    <text evidence="10">Cell wall formation.</text>
</comment>
<evidence type="ECO:0000256" key="11">
    <source>
        <dbReference type="HAMAP-Rule" id="MF_01201"/>
    </source>
</evidence>
<proteinExistence type="inferred from homology"/>
<keyword evidence="2 10" id="KW-0436">Ligase</keyword>
<reference evidence="15 16" key="1">
    <citation type="journal article" date="2019" name="Int. J. Syst. Evol. Microbiol.">
        <title>The Global Catalogue of Microorganisms (GCM) 10K type strain sequencing project: providing services to taxonomists for standard genome sequencing and annotation.</title>
        <authorList>
            <consortium name="The Broad Institute Genomics Platform"/>
            <consortium name="The Broad Institute Genome Sequencing Center for Infectious Disease"/>
            <person name="Wu L."/>
            <person name="Ma J."/>
        </authorList>
    </citation>
    <scope>NUCLEOTIDE SEQUENCE [LARGE SCALE GENOMIC DNA]</scope>
    <source>
        <strain evidence="15 16">JCM 4531</strain>
    </source>
</reference>
<dbReference type="Gene3D" id="3.30.470.20">
    <property type="entry name" value="ATP-grasp fold, B domain"/>
    <property type="match status" value="1"/>
</dbReference>
<dbReference type="InterPro" id="IPR016185">
    <property type="entry name" value="PreATP-grasp_dom_sf"/>
</dbReference>
<keyword evidence="6 10" id="KW-0133">Cell shape</keyword>
<dbReference type="Pfam" id="PF01820">
    <property type="entry name" value="Dala_Dala_lig_N"/>
    <property type="match status" value="1"/>
</dbReference>
<dbReference type="SUPFAM" id="SSF50621">
    <property type="entry name" value="Alanine racemase C-terminal domain-like"/>
    <property type="match status" value="1"/>
</dbReference>
<dbReference type="InterPro" id="IPR011079">
    <property type="entry name" value="Ala_racemase_C"/>
</dbReference>
<comment type="function">
    <text evidence="11">Catalyzes the interconversion of L-alanine and D-alanine. May also act on other amino acids.</text>
</comment>
<comment type="pathway">
    <text evidence="11">Amino-acid biosynthesis; D-alanine biosynthesis; D-alanine from L-alanine: step 1/1.</text>
</comment>
<dbReference type="NCBIfam" id="TIGR01205">
    <property type="entry name" value="D_ala_D_alaTIGR"/>
    <property type="match status" value="1"/>
</dbReference>
<dbReference type="InterPro" id="IPR011127">
    <property type="entry name" value="Dala_Dala_lig_N"/>
</dbReference>
<feature type="domain" description="ATP-grasp" evidence="14">
    <location>
        <begin position="548"/>
        <end position="752"/>
    </location>
</feature>
<dbReference type="InterPro" id="IPR009006">
    <property type="entry name" value="Ala_racemase/Decarboxylase_C"/>
</dbReference>
<evidence type="ECO:0000256" key="12">
    <source>
        <dbReference type="PROSITE-ProRule" id="PRU00409"/>
    </source>
</evidence>
<dbReference type="InterPro" id="IPR029066">
    <property type="entry name" value="PLP-binding_barrel"/>
</dbReference>
<evidence type="ECO:0000256" key="8">
    <source>
        <dbReference type="ARBA" id="ARBA00023235"/>
    </source>
</evidence>
<comment type="similarity">
    <text evidence="11">Belongs to the alanine racemase family.</text>
</comment>
<dbReference type="InterPro" id="IPR011095">
    <property type="entry name" value="Dala_Dala_lig_C"/>
</dbReference>
<dbReference type="Proteomes" id="UP001499989">
    <property type="component" value="Unassembled WGS sequence"/>
</dbReference>
<protein>
    <recommendedName>
        <fullName evidence="10 11">Multifunctional fusion protein</fullName>
    </recommendedName>
    <domain>
        <recommendedName>
            <fullName evidence="10">D-alanine--D-alanine ligase</fullName>
            <ecNumber evidence="10">6.3.2.4</ecNumber>
        </recommendedName>
        <alternativeName>
            <fullName evidence="10">D-Ala-D-Ala ligase</fullName>
        </alternativeName>
        <alternativeName>
            <fullName evidence="10">D-alanylalanine synthetase</fullName>
        </alternativeName>
    </domain>
    <domain>
        <recommendedName>
            <fullName evidence="11">Alanine racemase</fullName>
            <ecNumber evidence="11">5.1.1.1</ecNumber>
        </recommendedName>
    </domain>
</protein>
<evidence type="ECO:0000256" key="4">
    <source>
        <dbReference type="ARBA" id="ARBA00022840"/>
    </source>
</evidence>
<dbReference type="InterPro" id="IPR013815">
    <property type="entry name" value="ATP_grasp_subdomain_1"/>
</dbReference>
<comment type="catalytic activity">
    <reaction evidence="11">
        <text>L-alanine = D-alanine</text>
        <dbReference type="Rhea" id="RHEA:20249"/>
        <dbReference type="ChEBI" id="CHEBI:57416"/>
        <dbReference type="ChEBI" id="CHEBI:57972"/>
        <dbReference type="EC" id="5.1.1.1"/>
    </reaction>
</comment>
<dbReference type="PROSITE" id="PS00844">
    <property type="entry name" value="DALA_DALA_LIGASE_2"/>
    <property type="match status" value="1"/>
</dbReference>
<dbReference type="SUPFAM" id="SSF52440">
    <property type="entry name" value="PreATP-grasp domain"/>
    <property type="match status" value="1"/>
</dbReference>
<feature type="binding site" evidence="11">
    <location>
        <position position="165"/>
    </location>
    <ligand>
        <name>substrate</name>
    </ligand>
</feature>
<comment type="cofactor">
    <cofactor evidence="1 11">
        <name>pyridoxal 5'-phosphate</name>
        <dbReference type="ChEBI" id="CHEBI:597326"/>
    </cofactor>
</comment>
<dbReference type="EC" id="6.3.2.4" evidence="10"/>
<comment type="catalytic activity">
    <reaction evidence="10">
        <text>2 D-alanine + ATP = D-alanyl-D-alanine + ADP + phosphate + H(+)</text>
        <dbReference type="Rhea" id="RHEA:11224"/>
        <dbReference type="ChEBI" id="CHEBI:15378"/>
        <dbReference type="ChEBI" id="CHEBI:30616"/>
        <dbReference type="ChEBI" id="CHEBI:43474"/>
        <dbReference type="ChEBI" id="CHEBI:57416"/>
        <dbReference type="ChEBI" id="CHEBI:57822"/>
        <dbReference type="ChEBI" id="CHEBI:456216"/>
        <dbReference type="EC" id="6.3.2.4"/>
    </reaction>
</comment>
<keyword evidence="9 10" id="KW-0961">Cell wall biogenesis/degradation</keyword>
<dbReference type="PANTHER" id="PTHR30511">
    <property type="entry name" value="ALANINE RACEMASE"/>
    <property type="match status" value="1"/>
</dbReference>
<dbReference type="EC" id="5.1.1.1" evidence="11"/>
<evidence type="ECO:0000256" key="7">
    <source>
        <dbReference type="ARBA" id="ARBA00022984"/>
    </source>
</evidence>
<organism evidence="15 16">
    <name type="scientific">Streptomyces violaceolatus</name>
    <dbReference type="NCBI Taxonomy" id="67378"/>
    <lineage>
        <taxon>Bacteria</taxon>
        <taxon>Bacillati</taxon>
        <taxon>Actinomycetota</taxon>
        <taxon>Actinomycetes</taxon>
        <taxon>Kitasatosporales</taxon>
        <taxon>Streptomycetaceae</taxon>
        <taxon>Streptomyces</taxon>
        <taxon>Streptomyces violaceoruber group</taxon>
    </lineage>
</organism>
<dbReference type="PROSITE" id="PS00843">
    <property type="entry name" value="DALA_DALA_LIGASE_1"/>
    <property type="match status" value="1"/>
</dbReference>
<dbReference type="NCBIfam" id="NF002378">
    <property type="entry name" value="PRK01372.1"/>
    <property type="match status" value="1"/>
</dbReference>
<name>A0ABN3TAR5_9ACTN</name>
<dbReference type="CDD" id="cd00430">
    <property type="entry name" value="PLPDE_III_AR"/>
    <property type="match status" value="1"/>
</dbReference>
<dbReference type="NCBIfam" id="TIGR00492">
    <property type="entry name" value="alr"/>
    <property type="match status" value="1"/>
</dbReference>
<dbReference type="SUPFAM" id="SSF56059">
    <property type="entry name" value="Glutathione synthetase ATP-binding domain-like"/>
    <property type="match status" value="1"/>
</dbReference>
<dbReference type="InterPro" id="IPR000821">
    <property type="entry name" value="Ala_racemase"/>
</dbReference>
<dbReference type="InterPro" id="IPR005905">
    <property type="entry name" value="D_ala_D_ala"/>
</dbReference>
<evidence type="ECO:0000256" key="1">
    <source>
        <dbReference type="ARBA" id="ARBA00001933"/>
    </source>
</evidence>
<dbReference type="Gene3D" id="3.40.50.20">
    <property type="match status" value="1"/>
</dbReference>
<feature type="binding site" evidence="11">
    <location>
        <position position="343"/>
    </location>
    <ligand>
        <name>substrate</name>
    </ligand>
</feature>
<dbReference type="InterPro" id="IPR011761">
    <property type="entry name" value="ATP-grasp"/>
</dbReference>
<dbReference type="Pfam" id="PF01168">
    <property type="entry name" value="Ala_racemase_N"/>
    <property type="match status" value="1"/>
</dbReference>
<feature type="region of interest" description="Disordered" evidence="13">
    <location>
        <begin position="1"/>
        <end position="35"/>
    </location>
</feature>
<evidence type="ECO:0000256" key="10">
    <source>
        <dbReference type="HAMAP-Rule" id="MF_00047"/>
    </source>
</evidence>
<comment type="similarity">
    <text evidence="10">Belongs to the D-alanine--D-alanine ligase family.</text>
</comment>
<evidence type="ECO:0000256" key="2">
    <source>
        <dbReference type="ARBA" id="ARBA00022598"/>
    </source>
</evidence>
<gene>
    <name evidence="10" type="primary">ddl</name>
    <name evidence="15" type="ORF">GCM10010310_57610</name>
</gene>
<dbReference type="HAMAP" id="MF_01201">
    <property type="entry name" value="Ala_racemase"/>
    <property type="match status" value="1"/>
</dbReference>
<evidence type="ECO:0000256" key="6">
    <source>
        <dbReference type="ARBA" id="ARBA00022960"/>
    </source>
</evidence>
<comment type="caution">
    <text evidence="15">The sequence shown here is derived from an EMBL/GenBank/DDBJ whole genome shotgun (WGS) entry which is preliminary data.</text>
</comment>
<feature type="active site" description="Proton acceptor; specific for L-alanine" evidence="11">
    <location>
        <position position="295"/>
    </location>
</feature>
<evidence type="ECO:0000256" key="3">
    <source>
        <dbReference type="ARBA" id="ARBA00022741"/>
    </source>
</evidence>
<dbReference type="Pfam" id="PF00842">
    <property type="entry name" value="Ala_racemase_C"/>
    <property type="match status" value="1"/>
</dbReference>
<dbReference type="SMART" id="SM01005">
    <property type="entry name" value="Ala_racemase_C"/>
    <property type="match status" value="1"/>
</dbReference>
<dbReference type="InterPro" id="IPR000291">
    <property type="entry name" value="D-Ala_lig_Van_CS"/>
</dbReference>
<accession>A0ABN3TAR5</accession>
<dbReference type="PRINTS" id="PR00992">
    <property type="entry name" value="ALARACEMASE"/>
</dbReference>
<comment type="pathway">
    <text evidence="10">Cell wall biogenesis; peptidoglycan biosynthesis.</text>
</comment>
<keyword evidence="7 10" id="KW-0573">Peptidoglycan synthesis</keyword>
<keyword evidence="16" id="KW-1185">Reference proteome</keyword>
<evidence type="ECO:0000256" key="5">
    <source>
        <dbReference type="ARBA" id="ARBA00022898"/>
    </source>
</evidence>
<dbReference type="PANTHER" id="PTHR30511:SF0">
    <property type="entry name" value="ALANINE RACEMASE, CATABOLIC-RELATED"/>
    <property type="match status" value="1"/>
</dbReference>
<feature type="active site" description="Proton acceptor; specific for D-alanine" evidence="11">
    <location>
        <position position="67"/>
    </location>
</feature>
<dbReference type="EMBL" id="BAAASK010000021">
    <property type="protein sequence ID" value="GAA2695703.1"/>
    <property type="molecule type" value="Genomic_DNA"/>
</dbReference>
<dbReference type="Gene3D" id="3.30.1490.20">
    <property type="entry name" value="ATP-grasp fold, A domain"/>
    <property type="match status" value="1"/>
</dbReference>
<dbReference type="HAMAP" id="MF_00047">
    <property type="entry name" value="Dala_Dala_lig"/>
    <property type="match status" value="1"/>
</dbReference>
<comment type="subcellular location">
    <subcellularLocation>
        <location evidence="10">Cytoplasm</location>
    </subcellularLocation>
</comment>
<dbReference type="NCBIfam" id="NF002528">
    <property type="entry name" value="PRK01966.1-4"/>
    <property type="match status" value="1"/>
</dbReference>
<keyword evidence="8 11" id="KW-0413">Isomerase</keyword>
<keyword evidence="3 12" id="KW-0547">Nucleotide-binding</keyword>